<dbReference type="Proteomes" id="UP000789739">
    <property type="component" value="Unassembled WGS sequence"/>
</dbReference>
<sequence>PQNLLIPEDEAIQDEQRPKPMVEQGIPPANPANPPVQDQMEARGRLYLTFEKATSIFVNHQTRIISTSTVFQYSITDRLNGDIGFRNHRPLRKARHKLITPVCIREWQGPLAHLFNVIVTNAMIVGVILGLRKSSNPAADS</sequence>
<feature type="region of interest" description="Disordered" evidence="1">
    <location>
        <begin position="1"/>
        <end position="37"/>
    </location>
</feature>
<accession>A0A9N9DHK0</accession>
<feature type="non-terminal residue" evidence="2">
    <location>
        <position position="1"/>
    </location>
</feature>
<organism evidence="2 3">
    <name type="scientific">Paraglomus brasilianum</name>
    <dbReference type="NCBI Taxonomy" id="144538"/>
    <lineage>
        <taxon>Eukaryota</taxon>
        <taxon>Fungi</taxon>
        <taxon>Fungi incertae sedis</taxon>
        <taxon>Mucoromycota</taxon>
        <taxon>Glomeromycotina</taxon>
        <taxon>Glomeromycetes</taxon>
        <taxon>Paraglomerales</taxon>
        <taxon>Paraglomeraceae</taxon>
        <taxon>Paraglomus</taxon>
    </lineage>
</organism>
<proteinExistence type="predicted"/>
<comment type="caution">
    <text evidence="2">The sequence shown here is derived from an EMBL/GenBank/DDBJ whole genome shotgun (WGS) entry which is preliminary data.</text>
</comment>
<reference evidence="2" key="1">
    <citation type="submission" date="2021-06" db="EMBL/GenBank/DDBJ databases">
        <authorList>
            <person name="Kallberg Y."/>
            <person name="Tangrot J."/>
            <person name="Rosling A."/>
        </authorList>
    </citation>
    <scope>NUCLEOTIDE SEQUENCE</scope>
    <source>
        <strain evidence="2">BR232B</strain>
    </source>
</reference>
<keyword evidence="3" id="KW-1185">Reference proteome</keyword>
<name>A0A9N9DHK0_9GLOM</name>
<dbReference type="EMBL" id="CAJVPI010002225">
    <property type="protein sequence ID" value="CAG8638629.1"/>
    <property type="molecule type" value="Genomic_DNA"/>
</dbReference>
<evidence type="ECO:0000313" key="3">
    <source>
        <dbReference type="Proteomes" id="UP000789739"/>
    </source>
</evidence>
<evidence type="ECO:0000256" key="1">
    <source>
        <dbReference type="SAM" id="MobiDB-lite"/>
    </source>
</evidence>
<evidence type="ECO:0000313" key="2">
    <source>
        <dbReference type="EMBL" id="CAG8638629.1"/>
    </source>
</evidence>
<dbReference type="AlphaFoldDB" id="A0A9N9DHK0"/>
<protein>
    <submittedName>
        <fullName evidence="2">11559_t:CDS:1</fullName>
    </submittedName>
</protein>
<gene>
    <name evidence="2" type="ORF">PBRASI_LOCUS9648</name>
</gene>